<dbReference type="InterPro" id="IPR024072">
    <property type="entry name" value="DHFR-like_dom_sf"/>
</dbReference>
<keyword evidence="3" id="KW-1185">Reference proteome</keyword>
<evidence type="ECO:0000259" key="1">
    <source>
        <dbReference type="Pfam" id="PF01872"/>
    </source>
</evidence>
<dbReference type="SUPFAM" id="SSF53597">
    <property type="entry name" value="Dihydrofolate reductase-like"/>
    <property type="match status" value="1"/>
</dbReference>
<protein>
    <submittedName>
        <fullName evidence="2">Dihydrofolate reductase</fullName>
    </submittedName>
</protein>
<organism evidence="2 3">
    <name type="scientific">Planococcus glaciei</name>
    <dbReference type="NCBI Taxonomy" id="459472"/>
    <lineage>
        <taxon>Bacteria</taxon>
        <taxon>Bacillati</taxon>
        <taxon>Bacillota</taxon>
        <taxon>Bacilli</taxon>
        <taxon>Bacillales</taxon>
        <taxon>Caryophanaceae</taxon>
        <taxon>Planococcus</taxon>
    </lineage>
</organism>
<dbReference type="RefSeq" id="WP_036811122.1">
    <property type="nucleotide sequence ID" value="NZ_CP051177.1"/>
</dbReference>
<reference evidence="3" key="1">
    <citation type="submission" date="2020-06" db="EMBL/GenBank/DDBJ databases">
        <title>Isolation of Planomicrobium glaciei.</title>
        <authorList>
            <person name="Malisova L."/>
            <person name="Safrankova R."/>
            <person name="Jakubu V."/>
            <person name="Spanelova P."/>
        </authorList>
    </citation>
    <scope>NUCLEOTIDE SEQUENCE [LARGE SCALE GENOMIC DNA]</scope>
    <source>
        <strain evidence="3">NRL-ATB46093</strain>
    </source>
</reference>
<dbReference type="GO" id="GO:0008703">
    <property type="term" value="F:5-amino-6-(5-phosphoribosylamino)uracil reductase activity"/>
    <property type="evidence" value="ECO:0007669"/>
    <property type="project" value="InterPro"/>
</dbReference>
<gene>
    <name evidence="2" type="ORF">HF394_06300</name>
</gene>
<dbReference type="PANTHER" id="PTHR38011:SF11">
    <property type="entry name" value="2,5-DIAMINO-6-RIBOSYLAMINO-4(3H)-PYRIMIDINONE 5'-PHOSPHATE REDUCTASE"/>
    <property type="match status" value="1"/>
</dbReference>
<dbReference type="Proteomes" id="UP000509222">
    <property type="component" value="Chromosome"/>
</dbReference>
<dbReference type="PANTHER" id="PTHR38011">
    <property type="entry name" value="DIHYDROFOLATE REDUCTASE FAMILY PROTEIN (AFU_ORTHOLOGUE AFUA_8G06820)"/>
    <property type="match status" value="1"/>
</dbReference>
<name>A0A7H8Q8D5_9BACL</name>
<accession>A0A7H8Q8D5</accession>
<dbReference type="EMBL" id="CP051177">
    <property type="protein sequence ID" value="QKX50229.1"/>
    <property type="molecule type" value="Genomic_DNA"/>
</dbReference>
<evidence type="ECO:0000313" key="3">
    <source>
        <dbReference type="Proteomes" id="UP000509222"/>
    </source>
</evidence>
<feature type="domain" description="Bacterial bifunctional deaminase-reductase C-terminal" evidence="1">
    <location>
        <begin position="3"/>
        <end position="170"/>
    </location>
</feature>
<sequence length="178" mass="20164">MGKIVVSMYVTLDGIMEMPSWTAPYWNDEIAKFELDLLSASDALLLGRITYEEFSARWPERDNEEGFADRINSMPKYVTTTTLTKPEWNATFIKENAGKEIAELKKANQKLLVYGSGTLVEKLLEHDLVDELHLLTFPLVLGEGKCLFQQGMDSKKFMLTNNWVTETGVVISSYAPET</sequence>
<evidence type="ECO:0000313" key="2">
    <source>
        <dbReference type="EMBL" id="QKX50229.1"/>
    </source>
</evidence>
<dbReference type="Pfam" id="PF01872">
    <property type="entry name" value="RibD_C"/>
    <property type="match status" value="1"/>
</dbReference>
<dbReference type="Gene3D" id="3.40.430.10">
    <property type="entry name" value="Dihydrofolate Reductase, subunit A"/>
    <property type="match status" value="1"/>
</dbReference>
<dbReference type="AlphaFoldDB" id="A0A7H8Q8D5"/>
<proteinExistence type="predicted"/>
<dbReference type="InterPro" id="IPR002734">
    <property type="entry name" value="RibDG_C"/>
</dbReference>
<dbReference type="GO" id="GO:0009231">
    <property type="term" value="P:riboflavin biosynthetic process"/>
    <property type="evidence" value="ECO:0007669"/>
    <property type="project" value="InterPro"/>
</dbReference>
<dbReference type="InterPro" id="IPR050765">
    <property type="entry name" value="Riboflavin_Biosynth_HTPR"/>
</dbReference>